<gene>
    <name evidence="1" type="ORF">PTKU64_80770</name>
</gene>
<sequence>MEQLVRVYNEKDRQTLEWLRRHVGDAAIASAVAQCAGSGKPYLSIVCRRLGVRAPAFSVPRRQTSSPVAEYSLATIRGILAARTASAKLVAVR</sequence>
<proteinExistence type="predicted"/>
<evidence type="ECO:0000313" key="2">
    <source>
        <dbReference type="Proteomes" id="UP001319874"/>
    </source>
</evidence>
<dbReference type="EMBL" id="AP024958">
    <property type="protein sequence ID" value="BCZ84402.1"/>
    <property type="molecule type" value="Genomic_DNA"/>
</dbReference>
<accession>A0ABM7TZK1</accession>
<organism evidence="1 2">
    <name type="scientific">Paraburkholderia terrae</name>
    <dbReference type="NCBI Taxonomy" id="311230"/>
    <lineage>
        <taxon>Bacteria</taxon>
        <taxon>Pseudomonadati</taxon>
        <taxon>Pseudomonadota</taxon>
        <taxon>Betaproteobacteria</taxon>
        <taxon>Burkholderiales</taxon>
        <taxon>Burkholderiaceae</taxon>
        <taxon>Paraburkholderia</taxon>
    </lineage>
</organism>
<dbReference type="Pfam" id="PF25860">
    <property type="entry name" value="CPPA"/>
    <property type="match status" value="1"/>
</dbReference>
<keyword evidence="2" id="KW-1185">Reference proteome</keyword>
<name>A0ABM7TZK1_9BURK</name>
<reference evidence="1 2" key="1">
    <citation type="journal article" date="2022" name="Front. Microbiol.">
        <title>Identification and characterization of a novel class of self-sufficient cytochrome P450 hydroxylase involved in cyclohexanecarboxylate degradation in Paraburkholderia terrae strain KU-64.</title>
        <authorList>
            <person name="Yamamoto T."/>
            <person name="Hasegawa Y."/>
            <person name="Iwaki H."/>
        </authorList>
    </citation>
    <scope>NUCLEOTIDE SEQUENCE [LARGE SCALE GENOMIC DNA]</scope>
    <source>
        <strain evidence="1 2">KU-64</strain>
    </source>
</reference>
<dbReference type="RefSeq" id="WP_229517849.1">
    <property type="nucleotide sequence ID" value="NZ_AP024958.1"/>
</dbReference>
<dbReference type="InterPro" id="IPR058891">
    <property type="entry name" value="CPPA"/>
</dbReference>
<protein>
    <submittedName>
        <fullName evidence="1">Uncharacterized protein</fullName>
    </submittedName>
</protein>
<dbReference type="Proteomes" id="UP001319874">
    <property type="component" value="Chromosome 4"/>
</dbReference>
<evidence type="ECO:0000313" key="1">
    <source>
        <dbReference type="EMBL" id="BCZ84402.1"/>
    </source>
</evidence>